<dbReference type="CDD" id="cd00367">
    <property type="entry name" value="PTS-HPr_like"/>
    <property type="match status" value="1"/>
</dbReference>
<dbReference type="AlphaFoldDB" id="A0A1B4FM06"/>
<evidence type="ECO:0000256" key="3">
    <source>
        <dbReference type="ARBA" id="ARBA00022597"/>
    </source>
</evidence>
<dbReference type="InterPro" id="IPR050399">
    <property type="entry name" value="HPr"/>
</dbReference>
<dbReference type="Gene3D" id="3.30.1340.10">
    <property type="entry name" value="HPr-like"/>
    <property type="match status" value="1"/>
</dbReference>
<dbReference type="KEGG" id="buu:WS70_23340"/>
<dbReference type="RefSeq" id="WP_059473047.1">
    <property type="nucleotide sequence ID" value="NZ_CP013387.1"/>
</dbReference>
<dbReference type="EMBL" id="CP013387">
    <property type="protein sequence ID" value="AOJ04708.1"/>
    <property type="molecule type" value="Genomic_DNA"/>
</dbReference>
<evidence type="ECO:0000259" key="4">
    <source>
        <dbReference type="PROSITE" id="PS51350"/>
    </source>
</evidence>
<evidence type="ECO:0000313" key="5">
    <source>
        <dbReference type="EMBL" id="AOJ04708.1"/>
    </source>
</evidence>
<comment type="function">
    <text evidence="1">General (non sugar-specific) component of the phosphoenolpyruvate-dependent sugar phosphotransferase system (sugar PTS). This major carbohydrate active-transport system catalyzes the phosphorylation of incoming sugar substrates concomitantly with their translocation across the cell membrane. The phosphoryl group from phosphoenolpyruvate (PEP) is transferred to the phosphoryl carrier protein HPr by enzyme I. Phospho-HPr then transfers it to the PTS EIIA domain.</text>
</comment>
<reference evidence="5 6" key="1">
    <citation type="submission" date="2015-12" db="EMBL/GenBank/DDBJ databases">
        <title>Diversity of Burkholderia near neighbor genomes.</title>
        <authorList>
            <person name="Sahl J."/>
            <person name="Wagner D."/>
            <person name="Keim P."/>
        </authorList>
    </citation>
    <scope>NUCLEOTIDE SEQUENCE [LARGE SCALE GENOMIC DNA]</scope>
    <source>
        <strain evidence="5 6">BDU6</strain>
    </source>
</reference>
<dbReference type="PRINTS" id="PR00107">
    <property type="entry name" value="PHOSPHOCPHPR"/>
</dbReference>
<dbReference type="InterPro" id="IPR000032">
    <property type="entry name" value="HPr-like"/>
</dbReference>
<dbReference type="Pfam" id="PF00381">
    <property type="entry name" value="PTS-HPr"/>
    <property type="match status" value="1"/>
</dbReference>
<feature type="domain" description="HPr" evidence="4">
    <location>
        <begin position="1"/>
        <end position="87"/>
    </location>
</feature>
<accession>A0A1B4FM06</accession>
<keyword evidence="3" id="KW-0762">Sugar transport</keyword>
<organism evidence="5 6">
    <name type="scientific">Burkholderia mayonis</name>
    <dbReference type="NCBI Taxonomy" id="1385591"/>
    <lineage>
        <taxon>Bacteria</taxon>
        <taxon>Pseudomonadati</taxon>
        <taxon>Pseudomonadota</taxon>
        <taxon>Betaproteobacteria</taxon>
        <taxon>Burkholderiales</taxon>
        <taxon>Burkholderiaceae</taxon>
        <taxon>Burkholderia</taxon>
        <taxon>pseudomallei group</taxon>
    </lineage>
</organism>
<dbReference type="InterPro" id="IPR035895">
    <property type="entry name" value="HPr-like_sf"/>
</dbReference>
<keyword evidence="6" id="KW-1185">Reference proteome</keyword>
<evidence type="ECO:0000313" key="6">
    <source>
        <dbReference type="Proteomes" id="UP000062519"/>
    </source>
</evidence>
<proteinExistence type="predicted"/>
<name>A0A1B4FM06_9BURK</name>
<evidence type="ECO:0000256" key="1">
    <source>
        <dbReference type="ARBA" id="ARBA00003681"/>
    </source>
</evidence>
<sequence length="87" mass="8995">MAQALIEIGLKWGRYDAALAGQALAGTAGCFQSDIVVVANGRRANAKDVMSVVALRAKCGTQMQILSSGPDEDDALDSLASLLTASR</sequence>
<gene>
    <name evidence="5" type="ORF">WS70_23340</name>
</gene>
<dbReference type="PANTHER" id="PTHR33705:SF1">
    <property type="entry name" value="PHOSPHOCARRIER PROTEIN HPR"/>
    <property type="match status" value="1"/>
</dbReference>
<dbReference type="SUPFAM" id="SSF55594">
    <property type="entry name" value="HPr-like"/>
    <property type="match status" value="1"/>
</dbReference>
<dbReference type="PANTHER" id="PTHR33705">
    <property type="entry name" value="PHOSPHOCARRIER PROTEIN HPR"/>
    <property type="match status" value="1"/>
</dbReference>
<protein>
    <recommendedName>
        <fullName evidence="2">Phosphocarrier protein HPr</fullName>
    </recommendedName>
</protein>
<evidence type="ECO:0000256" key="2">
    <source>
        <dbReference type="ARBA" id="ARBA00020422"/>
    </source>
</evidence>
<dbReference type="PROSITE" id="PS51350">
    <property type="entry name" value="PTS_HPR_DOM"/>
    <property type="match status" value="1"/>
</dbReference>
<dbReference type="Proteomes" id="UP000062519">
    <property type="component" value="Chromosome 2"/>
</dbReference>
<keyword evidence="3" id="KW-0813">Transport</keyword>